<keyword evidence="2" id="KW-1185">Reference proteome</keyword>
<dbReference type="EMBL" id="LN649229">
    <property type="protein sequence ID" value="CEI66373.1"/>
    <property type="molecule type" value="Genomic_DNA"/>
</dbReference>
<proteinExistence type="predicted"/>
<protein>
    <submittedName>
        <fullName evidence="1">Uncharacterized protein</fullName>
    </submittedName>
</protein>
<evidence type="ECO:0000313" key="2">
    <source>
        <dbReference type="Proteomes" id="UP000245910"/>
    </source>
</evidence>
<reference evidence="2" key="1">
    <citation type="submission" date="2014-10" db="EMBL/GenBank/DDBJ databases">
        <authorList>
            <person name="King R."/>
        </authorList>
    </citation>
    <scope>NUCLEOTIDE SEQUENCE [LARGE SCALE GENOMIC DNA]</scope>
    <source>
        <strain evidence="2">A3/5</strain>
    </source>
</reference>
<evidence type="ECO:0000313" key="1">
    <source>
        <dbReference type="EMBL" id="CEI66373.1"/>
    </source>
</evidence>
<organism evidence="1 2">
    <name type="scientific">Fusarium venenatum</name>
    <dbReference type="NCBI Taxonomy" id="56646"/>
    <lineage>
        <taxon>Eukaryota</taxon>
        <taxon>Fungi</taxon>
        <taxon>Dikarya</taxon>
        <taxon>Ascomycota</taxon>
        <taxon>Pezizomycotina</taxon>
        <taxon>Sordariomycetes</taxon>
        <taxon>Hypocreomycetidae</taxon>
        <taxon>Hypocreales</taxon>
        <taxon>Nectriaceae</taxon>
        <taxon>Fusarium</taxon>
    </lineage>
</organism>
<sequence length="84" mass="9406">MQAVLHKHRTLSGTFPNVVFSCPIARYPSFWTAWMWSHRAAPLKQYVLVSVKLPMDDMVDVLPALQADVGAEAQTNILILINKG</sequence>
<accession>A0A2L2TEB2</accession>
<dbReference type="Proteomes" id="UP000245910">
    <property type="component" value="Chromosome I"/>
</dbReference>
<dbReference type="PROSITE" id="PS51257">
    <property type="entry name" value="PROKAR_LIPOPROTEIN"/>
    <property type="match status" value="1"/>
</dbReference>
<dbReference type="AlphaFoldDB" id="A0A2L2TEB2"/>
<name>A0A2L2TEB2_9HYPO</name>